<reference evidence="1" key="2">
    <citation type="journal article" date="2015" name="Fish Shellfish Immunol.">
        <title>Early steps in the European eel (Anguilla anguilla)-Vibrio vulnificus interaction in the gills: Role of the RtxA13 toxin.</title>
        <authorList>
            <person name="Callol A."/>
            <person name="Pajuelo D."/>
            <person name="Ebbesson L."/>
            <person name="Teles M."/>
            <person name="MacKenzie S."/>
            <person name="Amaro C."/>
        </authorList>
    </citation>
    <scope>NUCLEOTIDE SEQUENCE</scope>
</reference>
<dbReference type="AlphaFoldDB" id="A0A0E9WIB4"/>
<sequence length="47" mass="5045">MTSAPASYHTAERKSTCTEHELEEDCSCAAEWVDLQAANQTAGDSAQ</sequence>
<accession>A0A0E9WIB4</accession>
<protein>
    <submittedName>
        <fullName evidence="1">Uncharacterized protein</fullName>
    </submittedName>
</protein>
<name>A0A0E9WIB4_ANGAN</name>
<organism evidence="1">
    <name type="scientific">Anguilla anguilla</name>
    <name type="common">European freshwater eel</name>
    <name type="synonym">Muraena anguilla</name>
    <dbReference type="NCBI Taxonomy" id="7936"/>
    <lineage>
        <taxon>Eukaryota</taxon>
        <taxon>Metazoa</taxon>
        <taxon>Chordata</taxon>
        <taxon>Craniata</taxon>
        <taxon>Vertebrata</taxon>
        <taxon>Euteleostomi</taxon>
        <taxon>Actinopterygii</taxon>
        <taxon>Neopterygii</taxon>
        <taxon>Teleostei</taxon>
        <taxon>Anguilliformes</taxon>
        <taxon>Anguillidae</taxon>
        <taxon>Anguilla</taxon>
    </lineage>
</organism>
<dbReference type="EMBL" id="GBXM01019287">
    <property type="protein sequence ID" value="JAH89290.1"/>
    <property type="molecule type" value="Transcribed_RNA"/>
</dbReference>
<proteinExistence type="predicted"/>
<reference evidence="1" key="1">
    <citation type="submission" date="2014-11" db="EMBL/GenBank/DDBJ databases">
        <authorList>
            <person name="Amaro Gonzalez C."/>
        </authorList>
    </citation>
    <scope>NUCLEOTIDE SEQUENCE</scope>
</reference>
<evidence type="ECO:0000313" key="1">
    <source>
        <dbReference type="EMBL" id="JAH89290.1"/>
    </source>
</evidence>